<dbReference type="InterPro" id="IPR036610">
    <property type="entry name" value="PEBP-like_sf"/>
</dbReference>
<reference evidence="1 2" key="1">
    <citation type="journal article" date="2015" name="BMC Genomics">
        <title>Comparative genomics of Fructobacillus spp. and Leuconostoc spp. reveals niche-specific evolution of Fructobacillus spp.</title>
        <authorList>
            <person name="Endo A."/>
            <person name="Tanizawa Y."/>
            <person name="Tanaka N."/>
            <person name="Maeno S."/>
            <person name="Kumar H."/>
            <person name="Shiwa Y."/>
            <person name="Okada S."/>
            <person name="Yoshikawa H."/>
            <person name="Dicks L."/>
            <person name="Nakagawa J."/>
            <person name="Arita M."/>
        </authorList>
    </citation>
    <scope>NUCLEOTIDE SEQUENCE [LARGE SCALE GENOMIC DNA]</scope>
    <source>
        <strain evidence="1 2">JCM 12225</strain>
    </source>
</reference>
<dbReference type="InterPro" id="IPR005247">
    <property type="entry name" value="YbhB_YbcL/LppC-like"/>
</dbReference>
<organism evidence="1 2">
    <name type="scientific">Fructobacillus ficulneus</name>
    <dbReference type="NCBI Taxonomy" id="157463"/>
    <lineage>
        <taxon>Bacteria</taxon>
        <taxon>Bacillati</taxon>
        <taxon>Bacillota</taxon>
        <taxon>Bacilli</taxon>
        <taxon>Lactobacillales</taxon>
        <taxon>Lactobacillaceae</taxon>
        <taxon>Fructobacillus</taxon>
    </lineage>
</organism>
<evidence type="ECO:0000313" key="2">
    <source>
        <dbReference type="Proteomes" id="UP000253891"/>
    </source>
</evidence>
<gene>
    <name evidence="1" type="ORF">FFIC_140500</name>
</gene>
<name>A0A0K8MG15_9LACO</name>
<dbReference type="RefSeq" id="WP_061992873.1">
    <property type="nucleotide sequence ID" value="NZ_DF967991.1"/>
</dbReference>
<dbReference type="AlphaFoldDB" id="A0A0K8MG15"/>
<dbReference type="CDD" id="cd00865">
    <property type="entry name" value="PEBP_bact_arch"/>
    <property type="match status" value="1"/>
</dbReference>
<proteinExistence type="predicted"/>
<dbReference type="InterPro" id="IPR008914">
    <property type="entry name" value="PEBP"/>
</dbReference>
<dbReference type="STRING" id="157463.GCA_001047075_00386"/>
<sequence length="177" mass="19479">MKISVTTENGYLPAAYSKFAADQDKVGRYPVQSFPFEVDDLPADTKFLAWAYIDFDSVPVMGFPWIHWLAANFPVTGENAKVPANLSKATTLGGSSFIQGENSTYSRYITEDVAELKQAYIGPVPPDKDHRYTLTVFACAAELPLTAGFFLNDLHHLATDRPDLILAETSIDILAQA</sequence>
<dbReference type="OrthoDB" id="9797506at2"/>
<dbReference type="NCBIfam" id="TIGR00481">
    <property type="entry name" value="YbhB/YbcL family Raf kinase inhibitor-like protein"/>
    <property type="match status" value="1"/>
</dbReference>
<dbReference type="Gene3D" id="3.90.280.10">
    <property type="entry name" value="PEBP-like"/>
    <property type="match status" value="1"/>
</dbReference>
<dbReference type="EMBL" id="DF967991">
    <property type="protein sequence ID" value="GAO99456.1"/>
    <property type="molecule type" value="Genomic_DNA"/>
</dbReference>
<dbReference type="Proteomes" id="UP000253891">
    <property type="component" value="Unassembled WGS sequence"/>
</dbReference>
<evidence type="ECO:0000313" key="1">
    <source>
        <dbReference type="EMBL" id="GAO99456.1"/>
    </source>
</evidence>
<keyword evidence="2" id="KW-1185">Reference proteome</keyword>
<protein>
    <submittedName>
        <fullName evidence="1">Raf-like protein</fullName>
    </submittedName>
</protein>
<dbReference type="Pfam" id="PF01161">
    <property type="entry name" value="PBP"/>
    <property type="match status" value="1"/>
</dbReference>
<dbReference type="SUPFAM" id="SSF49777">
    <property type="entry name" value="PEBP-like"/>
    <property type="match status" value="1"/>
</dbReference>
<accession>A0A0K8MG15</accession>